<organism evidence="6 7">
    <name type="scientific">Crucibulum laeve</name>
    <dbReference type="NCBI Taxonomy" id="68775"/>
    <lineage>
        <taxon>Eukaryota</taxon>
        <taxon>Fungi</taxon>
        <taxon>Dikarya</taxon>
        <taxon>Basidiomycota</taxon>
        <taxon>Agaricomycotina</taxon>
        <taxon>Agaricomycetes</taxon>
        <taxon>Agaricomycetidae</taxon>
        <taxon>Agaricales</taxon>
        <taxon>Agaricineae</taxon>
        <taxon>Nidulariaceae</taxon>
        <taxon>Crucibulum</taxon>
    </lineage>
</organism>
<evidence type="ECO:0008006" key="8">
    <source>
        <dbReference type="Google" id="ProtNLM"/>
    </source>
</evidence>
<dbReference type="GO" id="GO:0012505">
    <property type="term" value="C:endomembrane system"/>
    <property type="evidence" value="ECO:0007669"/>
    <property type="project" value="UniProtKB-SubCell"/>
</dbReference>
<gene>
    <name evidence="6" type="ORF">BDQ12DRAFT_629891</name>
</gene>
<dbReference type="EMBL" id="ML213600">
    <property type="protein sequence ID" value="TFK39333.1"/>
    <property type="molecule type" value="Genomic_DNA"/>
</dbReference>
<keyword evidence="7" id="KW-1185">Reference proteome</keyword>
<dbReference type="AlphaFoldDB" id="A0A5C3M3H7"/>
<feature type="transmembrane region" description="Helical" evidence="5">
    <location>
        <begin position="106"/>
        <end position="129"/>
    </location>
</feature>
<dbReference type="OrthoDB" id="419711at2759"/>
<dbReference type="Proteomes" id="UP000308652">
    <property type="component" value="Unassembled WGS sequence"/>
</dbReference>
<dbReference type="Pfam" id="PF04750">
    <property type="entry name" value="Far-17a_AIG1"/>
    <property type="match status" value="1"/>
</dbReference>
<evidence type="ECO:0000256" key="2">
    <source>
        <dbReference type="ARBA" id="ARBA00022692"/>
    </source>
</evidence>
<keyword evidence="3 5" id="KW-1133">Transmembrane helix</keyword>
<feature type="transmembrane region" description="Helical" evidence="5">
    <location>
        <begin position="66"/>
        <end position="85"/>
    </location>
</feature>
<accession>A0A5C3M3H7</accession>
<keyword evidence="2 5" id="KW-0812">Transmembrane</keyword>
<comment type="subcellular location">
    <subcellularLocation>
        <location evidence="1">Endomembrane system</location>
        <topology evidence="1">Multi-pass membrane protein</topology>
    </subcellularLocation>
</comment>
<dbReference type="GO" id="GO:0016020">
    <property type="term" value="C:membrane"/>
    <property type="evidence" value="ECO:0007669"/>
    <property type="project" value="InterPro"/>
</dbReference>
<evidence type="ECO:0000313" key="7">
    <source>
        <dbReference type="Proteomes" id="UP000308652"/>
    </source>
</evidence>
<dbReference type="STRING" id="68775.A0A5C3M3H7"/>
<dbReference type="PANTHER" id="PTHR12242:SF1">
    <property type="entry name" value="MYND-TYPE DOMAIN-CONTAINING PROTEIN"/>
    <property type="match status" value="1"/>
</dbReference>
<evidence type="ECO:0000256" key="5">
    <source>
        <dbReference type="SAM" id="Phobius"/>
    </source>
</evidence>
<evidence type="ECO:0000256" key="3">
    <source>
        <dbReference type="ARBA" id="ARBA00022989"/>
    </source>
</evidence>
<feature type="transmembrane region" description="Helical" evidence="5">
    <location>
        <begin position="149"/>
        <end position="166"/>
    </location>
</feature>
<sequence length="252" mass="28170">MEPETSHKQLFDSERKLVSSYLLSPSVLAGIQLLLGLYAFATSLAVLVWDSSRGNGDGYFSFFTHLSYIGLCAYFFAAGVQTFVYSVRGGHAAEYPLQRWPRVLQYLHVLLFSTIATFPFVVTIVFWALLSSPNTFSSPYSTWSNISQHALNAVFALLEIVFTNVGPLPWIDLPATIVLLGCYLGVAYITFQTQGFYPYSFLNPKQQGSLLAAYIIGIAVGQCMVFVIVRYLIILRERLVRRRMGATVVEKS</sequence>
<proteinExistence type="predicted"/>
<dbReference type="PANTHER" id="PTHR12242">
    <property type="entry name" value="OS02G0130600 PROTEIN-RELATED"/>
    <property type="match status" value="1"/>
</dbReference>
<reference evidence="6 7" key="1">
    <citation type="journal article" date="2019" name="Nat. Ecol. Evol.">
        <title>Megaphylogeny resolves global patterns of mushroom evolution.</title>
        <authorList>
            <person name="Varga T."/>
            <person name="Krizsan K."/>
            <person name="Foldi C."/>
            <person name="Dima B."/>
            <person name="Sanchez-Garcia M."/>
            <person name="Sanchez-Ramirez S."/>
            <person name="Szollosi G.J."/>
            <person name="Szarkandi J.G."/>
            <person name="Papp V."/>
            <person name="Albert L."/>
            <person name="Andreopoulos W."/>
            <person name="Angelini C."/>
            <person name="Antonin V."/>
            <person name="Barry K.W."/>
            <person name="Bougher N.L."/>
            <person name="Buchanan P."/>
            <person name="Buyck B."/>
            <person name="Bense V."/>
            <person name="Catcheside P."/>
            <person name="Chovatia M."/>
            <person name="Cooper J."/>
            <person name="Damon W."/>
            <person name="Desjardin D."/>
            <person name="Finy P."/>
            <person name="Geml J."/>
            <person name="Haridas S."/>
            <person name="Hughes K."/>
            <person name="Justo A."/>
            <person name="Karasinski D."/>
            <person name="Kautmanova I."/>
            <person name="Kiss B."/>
            <person name="Kocsube S."/>
            <person name="Kotiranta H."/>
            <person name="LaButti K.M."/>
            <person name="Lechner B.E."/>
            <person name="Liimatainen K."/>
            <person name="Lipzen A."/>
            <person name="Lukacs Z."/>
            <person name="Mihaltcheva S."/>
            <person name="Morgado L.N."/>
            <person name="Niskanen T."/>
            <person name="Noordeloos M.E."/>
            <person name="Ohm R.A."/>
            <person name="Ortiz-Santana B."/>
            <person name="Ovrebo C."/>
            <person name="Racz N."/>
            <person name="Riley R."/>
            <person name="Savchenko A."/>
            <person name="Shiryaev A."/>
            <person name="Soop K."/>
            <person name="Spirin V."/>
            <person name="Szebenyi C."/>
            <person name="Tomsovsky M."/>
            <person name="Tulloss R.E."/>
            <person name="Uehling J."/>
            <person name="Grigoriev I.V."/>
            <person name="Vagvolgyi C."/>
            <person name="Papp T."/>
            <person name="Martin F.M."/>
            <person name="Miettinen O."/>
            <person name="Hibbett D.S."/>
            <person name="Nagy L.G."/>
        </authorList>
    </citation>
    <scope>NUCLEOTIDE SEQUENCE [LARGE SCALE GENOMIC DNA]</scope>
    <source>
        <strain evidence="6 7">CBS 166.37</strain>
    </source>
</reference>
<feature type="transmembrane region" description="Helical" evidence="5">
    <location>
        <begin position="21"/>
        <end position="46"/>
    </location>
</feature>
<feature type="transmembrane region" description="Helical" evidence="5">
    <location>
        <begin position="173"/>
        <end position="191"/>
    </location>
</feature>
<feature type="transmembrane region" description="Helical" evidence="5">
    <location>
        <begin position="211"/>
        <end position="233"/>
    </location>
</feature>
<evidence type="ECO:0000256" key="4">
    <source>
        <dbReference type="ARBA" id="ARBA00023136"/>
    </source>
</evidence>
<keyword evidence="4 5" id="KW-0472">Membrane</keyword>
<evidence type="ECO:0000256" key="1">
    <source>
        <dbReference type="ARBA" id="ARBA00004127"/>
    </source>
</evidence>
<evidence type="ECO:0000313" key="6">
    <source>
        <dbReference type="EMBL" id="TFK39333.1"/>
    </source>
</evidence>
<protein>
    <recommendedName>
        <fullName evidence="8">FAR-17a/AIG1-like protein</fullName>
    </recommendedName>
</protein>
<dbReference type="InterPro" id="IPR006838">
    <property type="entry name" value="ADTRP_AIG1"/>
</dbReference>
<name>A0A5C3M3H7_9AGAR</name>